<reference evidence="2" key="1">
    <citation type="submission" date="2016-04" db="EMBL/GenBank/DDBJ databases">
        <authorList>
            <person name="Evans L.H."/>
            <person name="Alamgir A."/>
            <person name="Owens N."/>
            <person name="Weber N.D."/>
            <person name="Virtaneva K."/>
            <person name="Barbian K."/>
            <person name="Babar A."/>
            <person name="Rosenke K."/>
        </authorList>
    </citation>
    <scope>NUCLEOTIDE SEQUENCE [LARGE SCALE GENOMIC DNA]</scope>
    <source>
        <strain evidence="2">CBS 101.48</strain>
    </source>
</reference>
<name>A0A168LSV5_ABSGL</name>
<dbReference type="GO" id="GO:0005634">
    <property type="term" value="C:nucleus"/>
    <property type="evidence" value="ECO:0007669"/>
    <property type="project" value="UniProtKB-ARBA"/>
</dbReference>
<dbReference type="Gene3D" id="1.10.340.70">
    <property type="match status" value="1"/>
</dbReference>
<dbReference type="AlphaFoldDB" id="A0A168LSV5"/>
<evidence type="ECO:0000313" key="3">
    <source>
        <dbReference type="Proteomes" id="UP000078561"/>
    </source>
</evidence>
<feature type="non-terminal residue" evidence="2">
    <location>
        <position position="245"/>
    </location>
</feature>
<organism evidence="2">
    <name type="scientific">Absidia glauca</name>
    <name type="common">Pin mould</name>
    <dbReference type="NCBI Taxonomy" id="4829"/>
    <lineage>
        <taxon>Eukaryota</taxon>
        <taxon>Fungi</taxon>
        <taxon>Fungi incertae sedis</taxon>
        <taxon>Mucoromycota</taxon>
        <taxon>Mucoromycotina</taxon>
        <taxon>Mucoromycetes</taxon>
        <taxon>Mucorales</taxon>
        <taxon>Cunninghamellaceae</taxon>
        <taxon>Absidia</taxon>
    </lineage>
</organism>
<dbReference type="STRING" id="4829.A0A168LSV5"/>
<gene>
    <name evidence="2" type="primary">ABSGL_02926.1 scaffold 4060</name>
</gene>
<evidence type="ECO:0000313" key="2">
    <source>
        <dbReference type="EMBL" id="SAL97430.1"/>
    </source>
</evidence>
<dbReference type="PANTHER" id="PTHR37984">
    <property type="entry name" value="PROTEIN CBG26694"/>
    <property type="match status" value="1"/>
</dbReference>
<dbReference type="Gene3D" id="3.30.420.10">
    <property type="entry name" value="Ribonuclease H-like superfamily/Ribonuclease H"/>
    <property type="match status" value="1"/>
</dbReference>
<dbReference type="InParanoid" id="A0A168LSV5"/>
<proteinExistence type="predicted"/>
<dbReference type="InterPro" id="IPR041588">
    <property type="entry name" value="Integrase_H2C2"/>
</dbReference>
<dbReference type="InterPro" id="IPR036397">
    <property type="entry name" value="RNaseH_sf"/>
</dbReference>
<dbReference type="InterPro" id="IPR012337">
    <property type="entry name" value="RNaseH-like_sf"/>
</dbReference>
<keyword evidence="3" id="KW-1185">Reference proteome</keyword>
<dbReference type="GO" id="GO:0003676">
    <property type="term" value="F:nucleic acid binding"/>
    <property type="evidence" value="ECO:0007669"/>
    <property type="project" value="InterPro"/>
</dbReference>
<dbReference type="GO" id="GO:0015074">
    <property type="term" value="P:DNA integration"/>
    <property type="evidence" value="ECO:0007669"/>
    <property type="project" value="InterPro"/>
</dbReference>
<dbReference type="PANTHER" id="PTHR37984:SF5">
    <property type="entry name" value="PROTEIN NYNRIN-LIKE"/>
    <property type="match status" value="1"/>
</dbReference>
<dbReference type="OrthoDB" id="10267344at2759"/>
<sequence length="245" mass="28374">MMITWLDTILQYSFTVTHIPGMTNVLPDALSRLFPLEKELAGGEEDKHRRINYKEQKMNQLMDKQRQRMAHLSNDNEEEATEEDYLVPEDDKRYQIIRMYHRTAAVYSESHLKQPEEQQRESVEDTAKRQELLARQHAFGHFGAEAMEKAIHADGMHWPNLRQDAIDMVKKCNQCMQYNVVRKGYNPLGSVTAKLPGDHWAIDLAGPFEQTHRGNIYILVMVDICTKFVIIKAIQDKTSTTIAEA</sequence>
<dbReference type="InterPro" id="IPR050951">
    <property type="entry name" value="Retrovirus_Pol_polyprotein"/>
</dbReference>
<feature type="domain" description="Integrase catalytic" evidence="1">
    <location>
        <begin position="192"/>
        <end position="245"/>
    </location>
</feature>
<dbReference type="InterPro" id="IPR001584">
    <property type="entry name" value="Integrase_cat-core"/>
</dbReference>
<protein>
    <recommendedName>
        <fullName evidence="1">Integrase catalytic domain-containing protein</fullName>
    </recommendedName>
</protein>
<accession>A0A168LSV5</accession>
<dbReference type="EMBL" id="LT551802">
    <property type="protein sequence ID" value="SAL97430.1"/>
    <property type="molecule type" value="Genomic_DNA"/>
</dbReference>
<dbReference type="PROSITE" id="PS50994">
    <property type="entry name" value="INTEGRASE"/>
    <property type="match status" value="1"/>
</dbReference>
<dbReference type="Proteomes" id="UP000078561">
    <property type="component" value="Unassembled WGS sequence"/>
</dbReference>
<dbReference type="Pfam" id="PF17921">
    <property type="entry name" value="Integrase_H2C2"/>
    <property type="match status" value="1"/>
</dbReference>
<evidence type="ECO:0000259" key="1">
    <source>
        <dbReference type="PROSITE" id="PS50994"/>
    </source>
</evidence>
<dbReference type="SUPFAM" id="SSF53098">
    <property type="entry name" value="Ribonuclease H-like"/>
    <property type="match status" value="1"/>
</dbReference>